<evidence type="ECO:0000313" key="2">
    <source>
        <dbReference type="Proteomes" id="UP000606974"/>
    </source>
</evidence>
<comment type="caution">
    <text evidence="1">The sequence shown here is derived from an EMBL/GenBank/DDBJ whole genome shotgun (WGS) entry which is preliminary data.</text>
</comment>
<evidence type="ECO:0000313" key="1">
    <source>
        <dbReference type="EMBL" id="KAF7507833.1"/>
    </source>
</evidence>
<dbReference type="EMBL" id="JAACFV010000062">
    <property type="protein sequence ID" value="KAF7507833.1"/>
    <property type="molecule type" value="Genomic_DNA"/>
</dbReference>
<organism evidence="1 2">
    <name type="scientific">Endocarpon pusillum</name>
    <dbReference type="NCBI Taxonomy" id="364733"/>
    <lineage>
        <taxon>Eukaryota</taxon>
        <taxon>Fungi</taxon>
        <taxon>Dikarya</taxon>
        <taxon>Ascomycota</taxon>
        <taxon>Pezizomycotina</taxon>
        <taxon>Eurotiomycetes</taxon>
        <taxon>Chaetothyriomycetidae</taxon>
        <taxon>Verrucariales</taxon>
        <taxon>Verrucariaceae</taxon>
        <taxon>Endocarpon</taxon>
    </lineage>
</organism>
<accession>A0A8H7AF72</accession>
<reference evidence="1" key="1">
    <citation type="submission" date="2020-02" db="EMBL/GenBank/DDBJ databases">
        <authorList>
            <person name="Palmer J.M."/>
        </authorList>
    </citation>
    <scope>NUCLEOTIDE SEQUENCE</scope>
    <source>
        <strain evidence="1">EPUS1.4</strain>
        <tissue evidence="1">Thallus</tissue>
    </source>
</reference>
<name>A0A8H7AF72_9EURO</name>
<gene>
    <name evidence="1" type="ORF">GJ744_009997</name>
</gene>
<dbReference type="Proteomes" id="UP000606974">
    <property type="component" value="Unassembled WGS sequence"/>
</dbReference>
<proteinExistence type="predicted"/>
<dbReference type="AlphaFoldDB" id="A0A8H7AF72"/>
<keyword evidence="2" id="KW-1185">Reference proteome</keyword>
<protein>
    <submittedName>
        <fullName evidence="1">Uncharacterized protein</fullName>
    </submittedName>
</protein>
<dbReference type="OrthoDB" id="4159762at2759"/>
<sequence>MARIDRHGVSKSIIRHLNQQGNFSRVPSARFRDEMEVVIDQRHLRKPTELFTKPFVVELTSCRSVVHIP</sequence>